<protein>
    <recommendedName>
        <fullName evidence="1">Glycosyltransferase 2-like domain-containing protein</fullName>
    </recommendedName>
</protein>
<dbReference type="SUPFAM" id="SSF53756">
    <property type="entry name" value="UDP-Glycosyltransferase/glycogen phosphorylase"/>
    <property type="match status" value="1"/>
</dbReference>
<dbReference type="PANTHER" id="PTHR43685:SF2">
    <property type="entry name" value="GLYCOSYLTRANSFERASE 2-LIKE DOMAIN-CONTAINING PROTEIN"/>
    <property type="match status" value="1"/>
</dbReference>
<proteinExistence type="predicted"/>
<evidence type="ECO:0000259" key="1">
    <source>
        <dbReference type="Pfam" id="PF00535"/>
    </source>
</evidence>
<dbReference type="InterPro" id="IPR029044">
    <property type="entry name" value="Nucleotide-diphossugar_trans"/>
</dbReference>
<sequence>MIELKTEKANKYYIAKEYSKALAIYKELAFEIGDEFFFANINACERKINAADGFFDEGDKRFISSKFFGVFDTSFDGNKVINLSNSETYFEFEVGNYSEINIRINFSKDNNFSNALSKSIIVYYEFYENNTPLHKKMEAFNYLSFQKEGNYGFLRLLVPKNAKSLRLGIRKWGGIEGVSILNSLFIDFLKPGVSVVIPTYKGEAFIGDCLSSLKRQTLDRSKWEAVVVINGEKDGTHNLINEFIKSNNDINLNILSINESGAGIARNKGIEESKHQYLTFLDDDDQFSDNYLEELFENSDVNRIALTQILDLKQGNLCDNPINAQIKKAALKKNIVAHDVSSAITMNASKLIPTFYAKETKFNENLRSGEDVDYWSRLIANFQPHLYVIPVTQGAYYIRLVRDNSVSRRSPSYDFSIRQRLDVIKCLDEILAKKIPEEYKVFVISKIKSQSSFIINFLKINPNYYSEFISDINKENFYFDCKNYIIGEYSENLVISYCFTPYIDTSGVVMAKRIQKSERAVDVVYADMGKVRPMDDKLSLIGSDFIGRKYEIKSPVSFSNWKAIDAFCTEALKRIKQNGKKYKSVYSRAMWPASHFSAAVLKAKNNSIKWVAEFSDPIYVDVKGEKRLSELDLKWLDEVGIYELKKKFPDIDLDNKSLFYWCEILPYLMADEIIFTNENQMTYMMSYLDSQAIRELVQAKAKVSHHPTLDESFYNVIDSNYHLDDEKINIAYFGSFYETRGLGDVLKALRMVPKNNRSKIKLHVFTQQKEMIDNDIGLKDIIENLVVNDYVGYLEFLGLSKKFDVLVVNDASTAGVKIVNPYLPSKLSDYIGSKNYIWAICEKNSVMHQRCQDLDKKYISYLGDEYSNNEVINRILNG</sequence>
<dbReference type="Pfam" id="PF00535">
    <property type="entry name" value="Glycos_transf_2"/>
    <property type="match status" value="1"/>
</dbReference>
<name>A0A5A7ML70_COMTE</name>
<dbReference type="CDD" id="cd00761">
    <property type="entry name" value="Glyco_tranf_GTA_type"/>
    <property type="match status" value="1"/>
</dbReference>
<dbReference type="AlphaFoldDB" id="A0A5A7ML70"/>
<dbReference type="SUPFAM" id="SSF53448">
    <property type="entry name" value="Nucleotide-diphospho-sugar transferases"/>
    <property type="match status" value="1"/>
</dbReference>
<comment type="caution">
    <text evidence="2">The sequence shown here is derived from an EMBL/GenBank/DDBJ whole genome shotgun (WGS) entry which is preliminary data.</text>
</comment>
<reference evidence="2 3" key="1">
    <citation type="journal article" date="2019" name="Microbiol. Resour. Announc.">
        <title>Draft Genome Sequence of Comamonas testosteroni TA441, a Bacterium That Has a Cryptic Phenol Degradation Gene Cluster.</title>
        <authorList>
            <person name="Arai H."/>
            <person name="Ishii M."/>
        </authorList>
    </citation>
    <scope>NUCLEOTIDE SEQUENCE [LARGE SCALE GENOMIC DNA]</scope>
    <source>
        <strain evidence="2 3">TA441</strain>
    </source>
</reference>
<dbReference type="Gene3D" id="3.90.550.10">
    <property type="entry name" value="Spore Coat Polysaccharide Biosynthesis Protein SpsA, Chain A"/>
    <property type="match status" value="1"/>
</dbReference>
<dbReference type="RefSeq" id="WP_149357005.1">
    <property type="nucleotide sequence ID" value="NZ_BKBW01000016.1"/>
</dbReference>
<feature type="domain" description="Glycosyltransferase 2-like" evidence="1">
    <location>
        <begin position="194"/>
        <end position="302"/>
    </location>
</feature>
<organism evidence="2 3">
    <name type="scientific">Comamonas testosteroni</name>
    <name type="common">Pseudomonas testosteroni</name>
    <dbReference type="NCBI Taxonomy" id="285"/>
    <lineage>
        <taxon>Bacteria</taxon>
        <taxon>Pseudomonadati</taxon>
        <taxon>Pseudomonadota</taxon>
        <taxon>Betaproteobacteria</taxon>
        <taxon>Burkholderiales</taxon>
        <taxon>Comamonadaceae</taxon>
        <taxon>Comamonas</taxon>
    </lineage>
</organism>
<dbReference type="InterPro" id="IPR050834">
    <property type="entry name" value="Glycosyltransf_2"/>
</dbReference>
<gene>
    <name evidence="2" type="ORF">CTTA_4664</name>
</gene>
<dbReference type="PANTHER" id="PTHR43685">
    <property type="entry name" value="GLYCOSYLTRANSFERASE"/>
    <property type="match status" value="1"/>
</dbReference>
<dbReference type="EMBL" id="BKBW01000016">
    <property type="protein sequence ID" value="GEQ77659.1"/>
    <property type="molecule type" value="Genomic_DNA"/>
</dbReference>
<dbReference type="Proteomes" id="UP000323105">
    <property type="component" value="Unassembled WGS sequence"/>
</dbReference>
<accession>A0A5A7ML70</accession>
<dbReference type="InterPro" id="IPR001173">
    <property type="entry name" value="Glyco_trans_2-like"/>
</dbReference>
<evidence type="ECO:0000313" key="2">
    <source>
        <dbReference type="EMBL" id="GEQ77659.1"/>
    </source>
</evidence>
<evidence type="ECO:0000313" key="3">
    <source>
        <dbReference type="Proteomes" id="UP000323105"/>
    </source>
</evidence>